<keyword evidence="1" id="KW-0732">Signal</keyword>
<dbReference type="Proteomes" id="UP001236806">
    <property type="component" value="Unassembled WGS sequence"/>
</dbReference>
<dbReference type="RefSeq" id="WP_306633498.1">
    <property type="nucleotide sequence ID" value="NZ_JAUSXB010000001.1"/>
</dbReference>
<feature type="signal peptide" evidence="1">
    <location>
        <begin position="1"/>
        <end position="26"/>
    </location>
</feature>
<comment type="caution">
    <text evidence="2">The sequence shown here is derived from an EMBL/GenBank/DDBJ whole genome shotgun (WGS) entry which is preliminary data.</text>
</comment>
<sequence length="72" mass="7622">MFKRVAAILAAVFAALFLFGGPSGQATPGAPDENVPTTYVDCPLERIGSQLVRCDNLTGAGVEAPFWIPEQK</sequence>
<keyword evidence="3" id="KW-1185">Reference proteome</keyword>
<accession>A0ABU0PFT2</accession>
<reference evidence="2 3" key="1">
    <citation type="submission" date="2023-07" db="EMBL/GenBank/DDBJ databases">
        <title>Comparative genomics of wheat-associated soil bacteria to identify genetic determinants of phenazine resistance.</title>
        <authorList>
            <person name="Mouncey N."/>
        </authorList>
    </citation>
    <scope>NUCLEOTIDE SEQUENCE [LARGE SCALE GENOMIC DNA]</scope>
    <source>
        <strain evidence="2 3">W1I3</strain>
    </source>
</reference>
<feature type="chain" id="PRO_5045370674" evidence="1">
    <location>
        <begin position="27"/>
        <end position="72"/>
    </location>
</feature>
<organism evidence="2 3">
    <name type="scientific">Pseudarthrobacter siccitolerans</name>
    <dbReference type="NCBI Taxonomy" id="861266"/>
    <lineage>
        <taxon>Bacteria</taxon>
        <taxon>Bacillati</taxon>
        <taxon>Actinomycetota</taxon>
        <taxon>Actinomycetes</taxon>
        <taxon>Micrococcales</taxon>
        <taxon>Micrococcaceae</taxon>
        <taxon>Pseudarthrobacter</taxon>
    </lineage>
</organism>
<proteinExistence type="predicted"/>
<gene>
    <name evidence="2" type="ORF">QFZ36_000389</name>
</gene>
<name>A0ABU0PFT2_9MICC</name>
<evidence type="ECO:0000256" key="1">
    <source>
        <dbReference type="SAM" id="SignalP"/>
    </source>
</evidence>
<evidence type="ECO:0000313" key="2">
    <source>
        <dbReference type="EMBL" id="MDQ0672828.1"/>
    </source>
</evidence>
<protein>
    <submittedName>
        <fullName evidence="2">Uncharacterized protein</fullName>
    </submittedName>
</protein>
<dbReference type="EMBL" id="JAUSXB010000001">
    <property type="protein sequence ID" value="MDQ0672828.1"/>
    <property type="molecule type" value="Genomic_DNA"/>
</dbReference>
<evidence type="ECO:0000313" key="3">
    <source>
        <dbReference type="Proteomes" id="UP001236806"/>
    </source>
</evidence>